<evidence type="ECO:0000313" key="3">
    <source>
        <dbReference type="Proteomes" id="UP000466442"/>
    </source>
</evidence>
<evidence type="ECO:0000256" key="1">
    <source>
        <dbReference type="SAM" id="MobiDB-lite"/>
    </source>
</evidence>
<feature type="compositionally biased region" description="Polar residues" evidence="1">
    <location>
        <begin position="184"/>
        <end position="204"/>
    </location>
</feature>
<name>A0A6A4JNF9_APOLU</name>
<dbReference type="Proteomes" id="UP000466442">
    <property type="component" value="Linkage Group LG9"/>
</dbReference>
<proteinExistence type="predicted"/>
<dbReference type="AlphaFoldDB" id="A0A6A4JNF9"/>
<gene>
    <name evidence="2" type="ORF">GE061_019267</name>
</gene>
<organism evidence="2 3">
    <name type="scientific">Apolygus lucorum</name>
    <name type="common">Small green plant bug</name>
    <name type="synonym">Lygocoris lucorum</name>
    <dbReference type="NCBI Taxonomy" id="248454"/>
    <lineage>
        <taxon>Eukaryota</taxon>
        <taxon>Metazoa</taxon>
        <taxon>Ecdysozoa</taxon>
        <taxon>Arthropoda</taxon>
        <taxon>Hexapoda</taxon>
        <taxon>Insecta</taxon>
        <taxon>Pterygota</taxon>
        <taxon>Neoptera</taxon>
        <taxon>Paraneoptera</taxon>
        <taxon>Hemiptera</taxon>
        <taxon>Heteroptera</taxon>
        <taxon>Panheteroptera</taxon>
        <taxon>Cimicomorpha</taxon>
        <taxon>Miridae</taxon>
        <taxon>Mirini</taxon>
        <taxon>Apolygus</taxon>
    </lineage>
</organism>
<keyword evidence="3" id="KW-1185">Reference proteome</keyword>
<feature type="compositionally biased region" description="Low complexity" evidence="1">
    <location>
        <begin position="205"/>
        <end position="221"/>
    </location>
</feature>
<dbReference type="EMBL" id="WIXP02000009">
    <property type="protein sequence ID" value="KAF6205100.1"/>
    <property type="molecule type" value="Genomic_DNA"/>
</dbReference>
<comment type="caution">
    <text evidence="2">The sequence shown here is derived from an EMBL/GenBank/DDBJ whole genome shotgun (WGS) entry which is preliminary data.</text>
</comment>
<accession>A0A6A4JNF9</accession>
<protein>
    <submittedName>
        <fullName evidence="2">Uncharacterized protein</fullName>
    </submittedName>
</protein>
<feature type="region of interest" description="Disordered" evidence="1">
    <location>
        <begin position="154"/>
        <end position="229"/>
    </location>
</feature>
<sequence>MAIDFRSVCHSSPELFDRPTPRSTLLVLCAQYDHNQVWRPGTSGGIEPGFPGIGDACWTDRQEIDMIRRIFFCCMRKSEDEAQTREQIYAQQAKVRPSRTSIEASSQPLLRELIKLPTPKEAEAINQDMVKAMAQYRALSIVASCSQDVFGKMTAGGSNSGMPPPSSSVEQPTKMLKKSEKPRTSSGSSDGESYLESTPSDVRPTTSAKQSKTSRTSSSSRHPPPKPPR</sequence>
<evidence type="ECO:0000313" key="2">
    <source>
        <dbReference type="EMBL" id="KAF6205100.1"/>
    </source>
</evidence>
<reference evidence="2" key="1">
    <citation type="journal article" date="2021" name="Mol. Ecol. Resour.">
        <title>Apolygus lucorum genome provides insights into omnivorousness and mesophyll feeding.</title>
        <authorList>
            <person name="Liu Y."/>
            <person name="Liu H."/>
            <person name="Wang H."/>
            <person name="Huang T."/>
            <person name="Liu B."/>
            <person name="Yang B."/>
            <person name="Yin L."/>
            <person name="Li B."/>
            <person name="Zhang Y."/>
            <person name="Zhang S."/>
            <person name="Jiang F."/>
            <person name="Zhang X."/>
            <person name="Ren Y."/>
            <person name="Wang B."/>
            <person name="Wang S."/>
            <person name="Lu Y."/>
            <person name="Wu K."/>
            <person name="Fan W."/>
            <person name="Wang G."/>
        </authorList>
    </citation>
    <scope>NUCLEOTIDE SEQUENCE</scope>
    <source>
        <strain evidence="2">12Hb</strain>
    </source>
</reference>